<dbReference type="Pfam" id="PF03205">
    <property type="entry name" value="MobB"/>
    <property type="match status" value="1"/>
</dbReference>
<organism evidence="3 5">
    <name type="scientific">Campylobacter hepaticus</name>
    <dbReference type="NCBI Taxonomy" id="1813019"/>
    <lineage>
        <taxon>Bacteria</taxon>
        <taxon>Pseudomonadati</taxon>
        <taxon>Campylobacterota</taxon>
        <taxon>Epsilonproteobacteria</taxon>
        <taxon>Campylobacterales</taxon>
        <taxon>Campylobacteraceae</taxon>
        <taxon>Campylobacter</taxon>
    </lineage>
</organism>
<dbReference type="Proteomes" id="UP000093205">
    <property type="component" value="Chromosome"/>
</dbReference>
<keyword evidence="4" id="KW-1185">Reference proteome</keyword>
<dbReference type="KEGG" id="chw:A2J15_002595"/>
<dbReference type="NCBIfam" id="TIGR00176">
    <property type="entry name" value="mobB"/>
    <property type="match status" value="1"/>
</dbReference>
<dbReference type="GO" id="GO:0006777">
    <property type="term" value="P:Mo-molybdopterin cofactor biosynthetic process"/>
    <property type="evidence" value="ECO:0007669"/>
    <property type="project" value="InterPro"/>
</dbReference>
<gene>
    <name evidence="3" type="primary">mobB</name>
    <name evidence="2" type="ORF">A2J15_002595</name>
    <name evidence="3" type="ORF">DZD40_01070</name>
</gene>
<accession>A0A424Z2T9</accession>
<dbReference type="RefSeq" id="WP_066778275.1">
    <property type="nucleotide sequence ID" value="NZ_CBCSFE010000005.1"/>
</dbReference>
<dbReference type="InterPro" id="IPR004435">
    <property type="entry name" value="MobB_dom"/>
</dbReference>
<proteinExistence type="predicted"/>
<dbReference type="Proteomes" id="UP000286095">
    <property type="component" value="Unassembled WGS sequence"/>
</dbReference>
<dbReference type="PANTHER" id="PTHR40072">
    <property type="entry name" value="MOLYBDOPTERIN-GUANINE DINUCLEOTIDE BIOSYNTHESIS ADAPTER PROTEIN-RELATED"/>
    <property type="match status" value="1"/>
</dbReference>
<dbReference type="OrthoDB" id="9786803at2"/>
<sequence length="163" mass="18435">MKQLIMAFSGPSNSGKTTLIKQIAKRFIEQNLKVLIIKHDPANKAQFDHNGKDSFIFFQSGAEVMVLSPSRTTLFSHKENSILEALKLASDFDICLVEGLKTLNLPRISVFCKEIDESYFNYSNAIASYKKITSSNLVWLDLNNIEKICKYILKNAKNLKGEL</sequence>
<evidence type="ECO:0000313" key="2">
    <source>
        <dbReference type="EMBL" id="AXP08614.1"/>
    </source>
</evidence>
<name>A0A424Z2T9_9BACT</name>
<dbReference type="SUPFAM" id="SSF52540">
    <property type="entry name" value="P-loop containing nucleoside triphosphate hydrolases"/>
    <property type="match status" value="1"/>
</dbReference>
<dbReference type="EMBL" id="CP031611">
    <property type="protein sequence ID" value="AXP08614.1"/>
    <property type="molecule type" value="Genomic_DNA"/>
</dbReference>
<dbReference type="GO" id="GO:0005525">
    <property type="term" value="F:GTP binding"/>
    <property type="evidence" value="ECO:0007669"/>
    <property type="project" value="InterPro"/>
</dbReference>
<evidence type="ECO:0000259" key="1">
    <source>
        <dbReference type="Pfam" id="PF03205"/>
    </source>
</evidence>
<dbReference type="EMBL" id="QURW01000002">
    <property type="protein sequence ID" value="RQD88488.1"/>
    <property type="molecule type" value="Genomic_DNA"/>
</dbReference>
<dbReference type="AlphaFoldDB" id="A0A424Z2T9"/>
<dbReference type="PANTHER" id="PTHR40072:SF1">
    <property type="entry name" value="MOLYBDOPTERIN-GUANINE DINUCLEOTIDE BIOSYNTHESIS ADAPTER PROTEIN"/>
    <property type="match status" value="1"/>
</dbReference>
<protein>
    <submittedName>
        <fullName evidence="3">Molybdopterin-guanine dinucleotide biosynthesis protein B</fullName>
    </submittedName>
</protein>
<dbReference type="Gene3D" id="3.40.50.300">
    <property type="entry name" value="P-loop containing nucleotide triphosphate hydrolases"/>
    <property type="match status" value="1"/>
</dbReference>
<evidence type="ECO:0000313" key="5">
    <source>
        <dbReference type="Proteomes" id="UP000286095"/>
    </source>
</evidence>
<reference evidence="4 5" key="1">
    <citation type="submission" date="2018-08" db="EMBL/GenBank/DDBJ databases">
        <title>Survival mechanisms of Campylobacter hepaticus identified by genomic analysis and comparative transcriptomic analysis of in vivo and in vitro derived bacteria.</title>
        <authorList>
            <person name="Van T.T.H."/>
            <person name="Moore R.J."/>
        </authorList>
    </citation>
    <scope>NUCLEOTIDE SEQUENCE [LARGE SCALE GENOMIC DNA]</scope>
    <source>
        <strain evidence="3 5">54L</strain>
        <strain evidence="2 4">HV10</strain>
    </source>
</reference>
<dbReference type="InterPro" id="IPR052539">
    <property type="entry name" value="MGD_biosynthesis_adapter"/>
</dbReference>
<dbReference type="GeneID" id="44004397"/>
<dbReference type="InterPro" id="IPR027417">
    <property type="entry name" value="P-loop_NTPase"/>
</dbReference>
<feature type="domain" description="Molybdopterin-guanine dinucleotide biosynthesis protein B (MobB)" evidence="1">
    <location>
        <begin position="5"/>
        <end position="120"/>
    </location>
</feature>
<evidence type="ECO:0000313" key="4">
    <source>
        <dbReference type="Proteomes" id="UP000093205"/>
    </source>
</evidence>
<dbReference type="STRING" id="1813019.A2J15_02715"/>
<evidence type="ECO:0000313" key="3">
    <source>
        <dbReference type="EMBL" id="RQD88488.1"/>
    </source>
</evidence>